<feature type="signal peptide" evidence="1">
    <location>
        <begin position="1"/>
        <end position="27"/>
    </location>
</feature>
<comment type="caution">
    <text evidence="2">The sequence shown here is derived from an EMBL/GenBank/DDBJ whole genome shotgun (WGS) entry which is preliminary data.</text>
</comment>
<dbReference type="Gene3D" id="3.40.190.10">
    <property type="entry name" value="Periplasmic binding protein-like II"/>
    <property type="match status" value="2"/>
</dbReference>
<organism evidence="2 3">
    <name type="scientific">Pseudomonas typographi</name>
    <dbReference type="NCBI Taxonomy" id="2715964"/>
    <lineage>
        <taxon>Bacteria</taxon>
        <taxon>Pseudomonadati</taxon>
        <taxon>Pseudomonadota</taxon>
        <taxon>Gammaproteobacteria</taxon>
        <taxon>Pseudomonadales</taxon>
        <taxon>Pseudomonadaceae</taxon>
        <taxon>Pseudomonas</taxon>
    </lineage>
</organism>
<protein>
    <submittedName>
        <fullName evidence="2">ABC transporter substrate-binding protein</fullName>
    </submittedName>
</protein>
<dbReference type="SUPFAM" id="SSF53850">
    <property type="entry name" value="Periplasmic binding protein-like II"/>
    <property type="match status" value="1"/>
</dbReference>
<dbReference type="Proteomes" id="UP000805841">
    <property type="component" value="Unassembled WGS sequence"/>
</dbReference>
<gene>
    <name evidence="2" type="ORF">HAQ05_04355</name>
</gene>
<dbReference type="RefSeq" id="WP_190417772.1">
    <property type="nucleotide sequence ID" value="NZ_JAAOCA010000004.1"/>
</dbReference>
<keyword evidence="3" id="KW-1185">Reference proteome</keyword>
<accession>A0ABR7YXL8</accession>
<feature type="chain" id="PRO_5046186813" evidence="1">
    <location>
        <begin position="28"/>
        <end position="367"/>
    </location>
</feature>
<evidence type="ECO:0000313" key="2">
    <source>
        <dbReference type="EMBL" id="MBD1597949.1"/>
    </source>
</evidence>
<evidence type="ECO:0000313" key="3">
    <source>
        <dbReference type="Proteomes" id="UP000805841"/>
    </source>
</evidence>
<name>A0ABR7YXL8_9PSED</name>
<keyword evidence="1" id="KW-0732">Signal</keyword>
<dbReference type="PANTHER" id="PTHR30024:SF48">
    <property type="entry name" value="ABC TRANSPORTER SUBSTRATE-BINDING PROTEIN"/>
    <property type="match status" value="1"/>
</dbReference>
<evidence type="ECO:0000256" key="1">
    <source>
        <dbReference type="SAM" id="SignalP"/>
    </source>
</evidence>
<dbReference type="PANTHER" id="PTHR30024">
    <property type="entry name" value="ALIPHATIC SULFONATES-BINDING PROTEIN-RELATED"/>
    <property type="match status" value="1"/>
</dbReference>
<sequence>MKALSSYIALGALLLGVASGIPTIAQATTASSAQPSAEALSKITLRIGQNNGELEPIFRASGAFDGSPYQIKFSSFNNALDNYTALAAGNIDVSDSAVTTALQLQQSSAEPWTHETAPIKTLLLRVSDYPGSVDRYVVMAGSKSGITELTADNVRGKKFAYSPGANNYLVFLGTLKYLGLTAKDVVPVQLDTTANALALLSNSVDLVSGSIELYGAALDDGAKVIASSSKFGMSIQSGVLASSQSLHDPLKETAIRDFIARYIKFQNWFIANPDAAIAAYVNGRHFTPAQARTAWLTGRVACGPADAKAVADAQSVSNILYDAGAFKKKLDVSVDFDSRYTQLIEQTLAEVGYNANLQASLRLSAEK</sequence>
<dbReference type="EMBL" id="JAAOCA010000004">
    <property type="protein sequence ID" value="MBD1597949.1"/>
    <property type="molecule type" value="Genomic_DNA"/>
</dbReference>
<reference evidence="2 3" key="1">
    <citation type="journal article" date="2020" name="Insects">
        <title>Bacteria Belonging to Pseudomonas typographi sp. nov. from the Bark Beetle Ips typographus Have Genomic Potential to Aid in the Host Ecology.</title>
        <authorList>
            <person name="Peral-Aranega E."/>
            <person name="Saati-Santamaria Z."/>
            <person name="Kolarik M."/>
            <person name="Rivas R."/>
            <person name="Garcia-Fraile P."/>
        </authorList>
    </citation>
    <scope>NUCLEOTIDE SEQUENCE [LARGE SCALE GENOMIC DNA]</scope>
    <source>
        <strain evidence="2 3">CA3A</strain>
    </source>
</reference>
<proteinExistence type="predicted"/>